<gene>
    <name evidence="2" type="ORF">EIM44_02940</name>
</gene>
<name>A0A3R8LBX5_BIBTR</name>
<dbReference type="AlphaFoldDB" id="A0A3R8LBX5"/>
<dbReference type="Proteomes" id="UP000276010">
    <property type="component" value="Unassembled WGS sequence"/>
</dbReference>
<feature type="signal peptide" evidence="1">
    <location>
        <begin position="1"/>
        <end position="22"/>
    </location>
</feature>
<evidence type="ECO:0000313" key="2">
    <source>
        <dbReference type="EMBL" id="RRN04415.1"/>
    </source>
</evidence>
<organism evidence="2 3">
    <name type="scientific">Bibersteinia trehalosi</name>
    <name type="common">Pasteurella trehalosi</name>
    <dbReference type="NCBI Taxonomy" id="47735"/>
    <lineage>
        <taxon>Bacteria</taxon>
        <taxon>Pseudomonadati</taxon>
        <taxon>Pseudomonadota</taxon>
        <taxon>Gammaproteobacteria</taxon>
        <taxon>Pasteurellales</taxon>
        <taxon>Pasteurellaceae</taxon>
        <taxon>Bibersteinia</taxon>
    </lineage>
</organism>
<reference evidence="2 3" key="1">
    <citation type="submission" date="2018-11" db="EMBL/GenBank/DDBJ databases">
        <title>Whole genome sequence of Bibersteinia trehalosi strain OADDL-BT1 an multidrug resistant pathogen isolate.</title>
        <authorList>
            <person name="Couger M."/>
            <person name="Ramachandran A."/>
        </authorList>
    </citation>
    <scope>NUCLEOTIDE SEQUENCE [LARGE SCALE GENOMIC DNA]</scope>
    <source>
        <strain evidence="2 3">OADDL-BT1</strain>
    </source>
</reference>
<evidence type="ECO:0000313" key="3">
    <source>
        <dbReference type="Proteomes" id="UP000276010"/>
    </source>
</evidence>
<protein>
    <submittedName>
        <fullName evidence="2">Uncharacterized protein</fullName>
    </submittedName>
</protein>
<dbReference type="RefSeq" id="WP_025266836.1">
    <property type="nucleotide sequence ID" value="NZ_CP141950.1"/>
</dbReference>
<evidence type="ECO:0000256" key="1">
    <source>
        <dbReference type="SAM" id="SignalP"/>
    </source>
</evidence>
<comment type="caution">
    <text evidence="2">The sequence shown here is derived from an EMBL/GenBank/DDBJ whole genome shotgun (WGS) entry which is preliminary data.</text>
</comment>
<proteinExistence type="predicted"/>
<feature type="chain" id="PRO_5018673461" evidence="1">
    <location>
        <begin position="23"/>
        <end position="82"/>
    </location>
</feature>
<dbReference type="EMBL" id="RRUC01000015">
    <property type="protein sequence ID" value="RRN04415.1"/>
    <property type="molecule type" value="Genomic_DNA"/>
</dbReference>
<accession>A0A3R8LBX5</accession>
<keyword evidence="1" id="KW-0732">Signal</keyword>
<sequence>MRSLRKLAVLAIGLGTSISAFADWITMYGDHSYNMRYVSASFRTCKYSTSPVGGGEVIFIRVSSSICPSFIEYNPETNSWRE</sequence>